<keyword evidence="2" id="KW-1185">Reference proteome</keyword>
<sequence length="43" mass="4245">MVDGVLEQHGFVPDLIVGTPVGAFNGAVAAAHPGTAARSLSLT</sequence>
<dbReference type="Proteomes" id="UP001611580">
    <property type="component" value="Unassembled WGS sequence"/>
</dbReference>
<evidence type="ECO:0000313" key="1">
    <source>
        <dbReference type="EMBL" id="MFI2488165.1"/>
    </source>
</evidence>
<comment type="caution">
    <text evidence="1">The sequence shown here is derived from an EMBL/GenBank/DDBJ whole genome shotgun (WGS) entry which is preliminary data.</text>
</comment>
<name>A0ABW7XM32_9MICO</name>
<dbReference type="EMBL" id="JBIRYI010000008">
    <property type="protein sequence ID" value="MFI2488165.1"/>
    <property type="molecule type" value="Genomic_DNA"/>
</dbReference>
<evidence type="ECO:0000313" key="2">
    <source>
        <dbReference type="Proteomes" id="UP001611580"/>
    </source>
</evidence>
<proteinExistence type="predicted"/>
<gene>
    <name evidence="1" type="ORF">ACH47X_14710</name>
</gene>
<dbReference type="RefSeq" id="WP_397405366.1">
    <property type="nucleotide sequence ID" value="NZ_JBIRYI010000008.1"/>
</dbReference>
<reference evidence="1 2" key="1">
    <citation type="submission" date="2024-10" db="EMBL/GenBank/DDBJ databases">
        <title>The Natural Products Discovery Center: Release of the First 8490 Sequenced Strains for Exploring Actinobacteria Biosynthetic Diversity.</title>
        <authorList>
            <person name="Kalkreuter E."/>
            <person name="Kautsar S.A."/>
            <person name="Yang D."/>
            <person name="Bader C.D."/>
            <person name="Teijaro C.N."/>
            <person name="Fluegel L."/>
            <person name="Davis C.M."/>
            <person name="Simpson J.R."/>
            <person name="Lauterbach L."/>
            <person name="Steele A.D."/>
            <person name="Gui C."/>
            <person name="Meng S."/>
            <person name="Li G."/>
            <person name="Viehrig K."/>
            <person name="Ye F."/>
            <person name="Su P."/>
            <person name="Kiefer A.F."/>
            <person name="Nichols A."/>
            <person name="Cepeda A.J."/>
            <person name="Yan W."/>
            <person name="Fan B."/>
            <person name="Jiang Y."/>
            <person name="Adhikari A."/>
            <person name="Zheng C.-J."/>
            <person name="Schuster L."/>
            <person name="Cowan T.M."/>
            <person name="Smanski M.J."/>
            <person name="Chevrette M.G."/>
            <person name="De Carvalho L.P.S."/>
            <person name="Shen B."/>
        </authorList>
    </citation>
    <scope>NUCLEOTIDE SEQUENCE [LARGE SCALE GENOMIC DNA]</scope>
    <source>
        <strain evidence="1 2">NPDC019481</strain>
    </source>
</reference>
<organism evidence="1 2">
    <name type="scientific">Promicromonospora kroppenstedtii</name>
    <dbReference type="NCBI Taxonomy" id="440482"/>
    <lineage>
        <taxon>Bacteria</taxon>
        <taxon>Bacillati</taxon>
        <taxon>Actinomycetota</taxon>
        <taxon>Actinomycetes</taxon>
        <taxon>Micrococcales</taxon>
        <taxon>Promicromonosporaceae</taxon>
        <taxon>Promicromonospora</taxon>
    </lineage>
</organism>
<protein>
    <submittedName>
        <fullName evidence="1">Uncharacterized protein</fullName>
    </submittedName>
</protein>
<accession>A0ABW7XM32</accession>